<protein>
    <submittedName>
        <fullName evidence="3">Uncharacterized protein</fullName>
    </submittedName>
</protein>
<evidence type="ECO:0000256" key="2">
    <source>
        <dbReference type="SAM" id="MobiDB-lite"/>
    </source>
</evidence>
<reference evidence="3" key="1">
    <citation type="submission" date="2021-02" db="EMBL/GenBank/DDBJ databases">
        <authorList>
            <person name="Dougan E. K."/>
            <person name="Rhodes N."/>
            <person name="Thang M."/>
            <person name="Chan C."/>
        </authorList>
    </citation>
    <scope>NUCLEOTIDE SEQUENCE</scope>
</reference>
<keyword evidence="1" id="KW-0175">Coiled coil</keyword>
<name>A0A812JZM5_SYMPI</name>
<evidence type="ECO:0000313" key="3">
    <source>
        <dbReference type="EMBL" id="CAE7219221.1"/>
    </source>
</evidence>
<sequence length="937" mass="103738">MSISDLQAQIDNLTLRVRVLELEVRRTAEAAPAVPLASSSAPEVQAAEALEESTVNHGSLTWEERLVVARLTGDFFVRCLEGTNRGGSGQNRIGLPKRVYVLIRDNKDNVFRGPVRVYTRFSDIKPFVQVGSGFGNAIFAGFASQRDVEEGSEHEDVDGLPLGLRDSCLVTAAGDQLEEVPGSFCVDVKASSGVEVKVWVAYASAQLEAQVRPEEAEDVLEPAFADSDGQACLPFAASLIQLADDHFSFLTAESEVCRVGRVAGGKGADRRIAALESLENIKQTLAALVEQRRPPARQAPSPGPKAKVAATAPVRPRSDLSGLDQTVVASARAAGIPDEHLLQMASLLKVKPRTIGQRRTRKTRQSRRKTLLDRAQDSKQDLETLLGYSGLGDKAEGLSSGPSRRNSAALAALRKALRDSVQNYTNHVRWMWQLAAVWDCLIQDKVPEARARVALMMAAGEQSSIDSGNWLTSTVSLLEGPPPYQQFSHHQSPAAHELQHSALFDPRWFELFLWQLKEQESYQEARRKLSQRRPQGEAKGEDPEKPDKPQKPKGKAKGKSGANDGRAFAFRAFRMQFVEFIAQEGRSGPHTASTSIDPWPTPPPYPEAYREAGDDFQTRARKRAVNAMVVVLSHLHLREVRQAPPAMTCGRRLSSRQWSVIRRLEKMLDAWIIHPLVTSESMGRNAAKVEELDSVLGHLEAVLANTFHAGVYARPDCERLKPGRTKADAVQLGRSVASLGSTFKQLDPDRIAFVGEPRFDPAPFLDERGRDVFLHPLSEALPPEDYLGPLPSVQVHVAEKKRDDFLELLDASGRLALFRPEEVRQQFLSGVFAVGKDRDRDRLIMDSRRLNLLERPLGRWIRSLASGESLCRLQLLPHEALEFSGNDVRDFYHLFAISHERAVRNGLCMFIPEARCRHYAAYRAEEPGSSKIPCAGP</sequence>
<accession>A0A812JZM5</accession>
<feature type="compositionally biased region" description="Basic and acidic residues" evidence="2">
    <location>
        <begin position="534"/>
        <end position="550"/>
    </location>
</feature>
<organism evidence="3 4">
    <name type="scientific">Symbiodinium pilosum</name>
    <name type="common">Dinoflagellate</name>
    <dbReference type="NCBI Taxonomy" id="2952"/>
    <lineage>
        <taxon>Eukaryota</taxon>
        <taxon>Sar</taxon>
        <taxon>Alveolata</taxon>
        <taxon>Dinophyceae</taxon>
        <taxon>Suessiales</taxon>
        <taxon>Symbiodiniaceae</taxon>
        <taxon>Symbiodinium</taxon>
    </lineage>
</organism>
<dbReference type="AlphaFoldDB" id="A0A812JZM5"/>
<proteinExistence type="predicted"/>
<feature type="compositionally biased region" description="Basic residues" evidence="2">
    <location>
        <begin position="353"/>
        <end position="369"/>
    </location>
</feature>
<feature type="coiled-coil region" evidence="1">
    <location>
        <begin position="3"/>
        <end position="30"/>
    </location>
</feature>
<dbReference type="Proteomes" id="UP000649617">
    <property type="component" value="Unassembled WGS sequence"/>
</dbReference>
<feature type="region of interest" description="Disordered" evidence="2">
    <location>
        <begin position="525"/>
        <end position="563"/>
    </location>
</feature>
<gene>
    <name evidence="3" type="ORF">SPIL2461_LOCUS2807</name>
</gene>
<feature type="region of interest" description="Disordered" evidence="2">
    <location>
        <begin position="353"/>
        <end position="376"/>
    </location>
</feature>
<keyword evidence="4" id="KW-1185">Reference proteome</keyword>
<feature type="region of interest" description="Disordered" evidence="2">
    <location>
        <begin position="292"/>
        <end position="313"/>
    </location>
</feature>
<evidence type="ECO:0000313" key="4">
    <source>
        <dbReference type="Proteomes" id="UP000649617"/>
    </source>
</evidence>
<dbReference type="OrthoDB" id="445862at2759"/>
<dbReference type="EMBL" id="CAJNIZ010003150">
    <property type="protein sequence ID" value="CAE7219221.1"/>
    <property type="molecule type" value="Genomic_DNA"/>
</dbReference>
<comment type="caution">
    <text evidence="3">The sequence shown here is derived from an EMBL/GenBank/DDBJ whole genome shotgun (WGS) entry which is preliminary data.</text>
</comment>
<evidence type="ECO:0000256" key="1">
    <source>
        <dbReference type="SAM" id="Coils"/>
    </source>
</evidence>